<gene>
    <name evidence="2" type="ordered locus">Selsp_0414</name>
</gene>
<keyword evidence="1" id="KW-0472">Membrane</keyword>
<feature type="transmembrane region" description="Helical" evidence="1">
    <location>
        <begin position="59"/>
        <end position="87"/>
    </location>
</feature>
<dbReference type="RefSeq" id="WP_013740575.1">
    <property type="nucleotide sequence ID" value="NC_015437.1"/>
</dbReference>
<evidence type="ECO:0000313" key="2">
    <source>
        <dbReference type="EMBL" id="AEB99386.1"/>
    </source>
</evidence>
<keyword evidence="1" id="KW-0812">Transmembrane</keyword>
<evidence type="ECO:0008006" key="4">
    <source>
        <dbReference type="Google" id="ProtNLM"/>
    </source>
</evidence>
<dbReference type="Pfam" id="PF14209">
    <property type="entry name" value="DUF4321"/>
    <property type="match status" value="1"/>
</dbReference>
<dbReference type="InterPro" id="IPR025470">
    <property type="entry name" value="DUF4321"/>
</dbReference>
<evidence type="ECO:0000256" key="1">
    <source>
        <dbReference type="SAM" id="Phobius"/>
    </source>
</evidence>
<dbReference type="KEGG" id="ssg:Selsp_0414"/>
<organism evidence="2 3">
    <name type="scientific">Selenomonas sputigena (strain ATCC 35185 / DSM 20758 / CCUG 44933 / VPI D19B-28)</name>
    <dbReference type="NCBI Taxonomy" id="546271"/>
    <lineage>
        <taxon>Bacteria</taxon>
        <taxon>Bacillati</taxon>
        <taxon>Bacillota</taxon>
        <taxon>Negativicutes</taxon>
        <taxon>Selenomonadales</taxon>
        <taxon>Selenomonadaceae</taxon>
        <taxon>Selenomonas</taxon>
    </lineage>
</organism>
<dbReference type="Proteomes" id="UP000011124">
    <property type="component" value="Chromosome"/>
</dbReference>
<accession>F4EYH9</accession>
<sequence>MKFSSGRGFGMCAVFVFTGAVLGGLLGEALRGVEALSSIAPLLSETHPAFVLAPVAIDLFVVSVSFGLSFTPNIMSLVGVIVALVLFRRY</sequence>
<reference evidence="2 3" key="1">
    <citation type="submission" date="2011-04" db="EMBL/GenBank/DDBJ databases">
        <title>The complete genome of Selenomonas sputigena DSM 20758.</title>
        <authorList>
            <consortium name="US DOE Joint Genome Institute (JGI-PGF)"/>
            <person name="Lucas S."/>
            <person name="Copeland A."/>
            <person name="Lapidus A."/>
            <person name="Bruce D."/>
            <person name="Goodwin L."/>
            <person name="Pitluck S."/>
            <person name="Peters L."/>
            <person name="Kyrpides N."/>
            <person name="Mavromatis K."/>
            <person name="Ivanova N."/>
            <person name="Ovchinnikova G."/>
            <person name="Teshima H."/>
            <person name="Detter J.C."/>
            <person name="Tapia R."/>
            <person name="Han C."/>
            <person name="Land M."/>
            <person name="Hauser L."/>
            <person name="Markowitz V."/>
            <person name="Cheng J.-F."/>
            <person name="Hugenholtz P."/>
            <person name="Woyke T."/>
            <person name="Wu D."/>
            <person name="Gronow S."/>
            <person name="Wellnitz S."/>
            <person name="Schneider S."/>
            <person name="Klenk H.-P."/>
            <person name="Eisen J.A."/>
        </authorList>
    </citation>
    <scope>NUCLEOTIDE SEQUENCE [LARGE SCALE GENOMIC DNA]</scope>
    <source>
        <strain evidence="3">ATCC 35185 / DSM 20758 / VPI D19B-28</strain>
    </source>
</reference>
<name>F4EYH9_SELS3</name>
<keyword evidence="1" id="KW-1133">Transmembrane helix</keyword>
<dbReference type="EMBL" id="CP002637">
    <property type="protein sequence ID" value="AEB99386.1"/>
    <property type="molecule type" value="Genomic_DNA"/>
</dbReference>
<proteinExistence type="predicted"/>
<dbReference type="HOGENOM" id="CLU_166657_3_0_9"/>
<keyword evidence="3" id="KW-1185">Reference proteome</keyword>
<evidence type="ECO:0000313" key="3">
    <source>
        <dbReference type="Proteomes" id="UP000011124"/>
    </source>
</evidence>
<dbReference type="AlphaFoldDB" id="F4EYH9"/>
<protein>
    <recommendedName>
        <fullName evidence="4">DUF4321 domain-containing protein</fullName>
    </recommendedName>
</protein>